<evidence type="ECO:0000259" key="13">
    <source>
        <dbReference type="PROSITE" id="PS50102"/>
    </source>
</evidence>
<dbReference type="PANTHER" id="PTHR12622">
    <property type="entry name" value="DELTEX-RELATED"/>
    <property type="match status" value="1"/>
</dbReference>
<dbReference type="GO" id="GO:0061630">
    <property type="term" value="F:ubiquitin protein ligase activity"/>
    <property type="evidence" value="ECO:0007669"/>
    <property type="project" value="UniProtKB-EC"/>
</dbReference>
<feature type="compositionally biased region" description="Polar residues" evidence="11">
    <location>
        <begin position="1011"/>
        <end position="1023"/>
    </location>
</feature>
<dbReference type="KEGG" id="bbel:109477533"/>
<dbReference type="Pfam" id="PF01661">
    <property type="entry name" value="Macro"/>
    <property type="match status" value="1"/>
</dbReference>
<dbReference type="InterPro" id="IPR043472">
    <property type="entry name" value="Macro_dom-like"/>
</dbReference>
<dbReference type="Gene3D" id="3.30.40.10">
    <property type="entry name" value="Zinc/RING finger domain, C3HC4 (zinc finger)"/>
    <property type="match status" value="1"/>
</dbReference>
<evidence type="ECO:0000256" key="5">
    <source>
        <dbReference type="ARBA" id="ARBA00022679"/>
    </source>
</evidence>
<evidence type="ECO:0000259" key="14">
    <source>
        <dbReference type="PROSITE" id="PS51154"/>
    </source>
</evidence>
<keyword evidence="15" id="KW-1185">Reference proteome</keyword>
<feature type="region of interest" description="Disordered" evidence="11">
    <location>
        <begin position="898"/>
        <end position="954"/>
    </location>
</feature>
<dbReference type="PROSITE" id="PS50102">
    <property type="entry name" value="RRM"/>
    <property type="match status" value="1"/>
</dbReference>
<dbReference type="InterPro" id="IPR012677">
    <property type="entry name" value="Nucleotide-bd_a/b_plait_sf"/>
</dbReference>
<dbReference type="PROSITE" id="PS50089">
    <property type="entry name" value="ZF_RING_2"/>
    <property type="match status" value="1"/>
</dbReference>
<evidence type="ECO:0000256" key="11">
    <source>
        <dbReference type="SAM" id="MobiDB-lite"/>
    </source>
</evidence>
<dbReference type="GO" id="GO:0003723">
    <property type="term" value="F:RNA binding"/>
    <property type="evidence" value="ECO:0007669"/>
    <property type="project" value="UniProtKB-UniRule"/>
</dbReference>
<dbReference type="GeneID" id="109477533"/>
<evidence type="ECO:0000256" key="7">
    <source>
        <dbReference type="ARBA" id="ARBA00022771"/>
    </source>
</evidence>
<feature type="compositionally biased region" description="Polar residues" evidence="11">
    <location>
        <begin position="211"/>
        <end position="229"/>
    </location>
</feature>
<dbReference type="GO" id="GO:0008270">
    <property type="term" value="F:zinc ion binding"/>
    <property type="evidence" value="ECO:0007669"/>
    <property type="project" value="UniProtKB-KW"/>
</dbReference>
<evidence type="ECO:0000256" key="9">
    <source>
        <dbReference type="PROSITE-ProRule" id="PRU00175"/>
    </source>
</evidence>
<feature type="domain" description="RING-type" evidence="12">
    <location>
        <begin position="1030"/>
        <end position="1068"/>
    </location>
</feature>
<dbReference type="Pfam" id="PF13639">
    <property type="entry name" value="zf-RING_2"/>
    <property type="match status" value="1"/>
</dbReference>
<dbReference type="Gene3D" id="3.40.220.10">
    <property type="entry name" value="Leucine Aminopeptidase, subunit E, domain 1"/>
    <property type="match status" value="1"/>
</dbReference>
<feature type="compositionally biased region" description="Low complexity" evidence="11">
    <location>
        <begin position="329"/>
        <end position="338"/>
    </location>
</feature>
<dbReference type="InterPro" id="IPR039398">
    <property type="entry name" value="Deltex_fam"/>
</dbReference>
<organism evidence="15 16">
    <name type="scientific">Branchiostoma belcheri</name>
    <name type="common">Amphioxus</name>
    <dbReference type="NCBI Taxonomy" id="7741"/>
    <lineage>
        <taxon>Eukaryota</taxon>
        <taxon>Metazoa</taxon>
        <taxon>Chordata</taxon>
        <taxon>Cephalochordata</taxon>
        <taxon>Leptocardii</taxon>
        <taxon>Amphioxiformes</taxon>
        <taxon>Branchiostomatidae</taxon>
        <taxon>Branchiostoma</taxon>
    </lineage>
</organism>
<dbReference type="InterPro" id="IPR013083">
    <property type="entry name" value="Znf_RING/FYVE/PHD"/>
</dbReference>
<dbReference type="InterPro" id="IPR039396">
    <property type="entry name" value="Deltex_C"/>
</dbReference>
<feature type="compositionally biased region" description="Basic and acidic residues" evidence="11">
    <location>
        <begin position="268"/>
        <end position="277"/>
    </location>
</feature>
<dbReference type="OrthoDB" id="8062037at2759"/>
<feature type="compositionally biased region" description="Polar residues" evidence="11">
    <location>
        <begin position="672"/>
        <end position="685"/>
    </location>
</feature>
<feature type="compositionally biased region" description="Polar residues" evidence="11">
    <location>
        <begin position="360"/>
        <end position="373"/>
    </location>
</feature>
<evidence type="ECO:0000259" key="12">
    <source>
        <dbReference type="PROSITE" id="PS50089"/>
    </source>
</evidence>
<feature type="compositionally biased region" description="Basic and acidic residues" evidence="11">
    <location>
        <begin position="391"/>
        <end position="405"/>
    </location>
</feature>
<comment type="pathway">
    <text evidence="2">Protein modification; protein ubiquitination.</text>
</comment>
<dbReference type="GO" id="GO:0007219">
    <property type="term" value="P:Notch signaling pathway"/>
    <property type="evidence" value="ECO:0007669"/>
    <property type="project" value="InterPro"/>
</dbReference>
<evidence type="ECO:0000313" key="16">
    <source>
        <dbReference type="RefSeq" id="XP_019634386.1"/>
    </source>
</evidence>
<keyword evidence="7 9" id="KW-0863">Zinc-finger</keyword>
<proteinExistence type="inferred from homology"/>
<feature type="compositionally biased region" description="Basic and acidic residues" evidence="11">
    <location>
        <begin position="241"/>
        <end position="259"/>
    </location>
</feature>
<evidence type="ECO:0000256" key="3">
    <source>
        <dbReference type="ARBA" id="ARBA00009413"/>
    </source>
</evidence>
<evidence type="ECO:0000256" key="10">
    <source>
        <dbReference type="PROSITE-ProRule" id="PRU00176"/>
    </source>
</evidence>
<dbReference type="Gene3D" id="3.30.390.130">
    <property type="match status" value="1"/>
</dbReference>
<dbReference type="InterPro" id="IPR039399">
    <property type="entry name" value="Deltex_C_sf"/>
</dbReference>
<keyword evidence="8" id="KW-0862">Zinc</keyword>
<dbReference type="UniPathway" id="UPA00143"/>
<dbReference type="SMART" id="SM00506">
    <property type="entry name" value="A1pp"/>
    <property type="match status" value="1"/>
</dbReference>
<feature type="compositionally biased region" description="Polar residues" evidence="11">
    <location>
        <begin position="406"/>
        <end position="441"/>
    </location>
</feature>
<dbReference type="InterPro" id="IPR000504">
    <property type="entry name" value="RRM_dom"/>
</dbReference>
<dbReference type="PROSITE" id="PS00518">
    <property type="entry name" value="ZF_RING_1"/>
    <property type="match status" value="1"/>
</dbReference>
<dbReference type="AlphaFoldDB" id="A0A6P4ZXR0"/>
<evidence type="ECO:0000256" key="1">
    <source>
        <dbReference type="ARBA" id="ARBA00000900"/>
    </source>
</evidence>
<gene>
    <name evidence="16" type="primary">LOC109477533</name>
</gene>
<dbReference type="SMART" id="SM00184">
    <property type="entry name" value="RING"/>
    <property type="match status" value="1"/>
</dbReference>
<keyword evidence="10" id="KW-0694">RNA-binding</keyword>
<feature type="region of interest" description="Disordered" evidence="11">
    <location>
        <begin position="966"/>
        <end position="1024"/>
    </location>
</feature>
<dbReference type="SUPFAM" id="SSF52949">
    <property type="entry name" value="Macro domain-like"/>
    <property type="match status" value="1"/>
</dbReference>
<feature type="region of interest" description="Disordered" evidence="11">
    <location>
        <begin position="190"/>
        <end position="530"/>
    </location>
</feature>
<dbReference type="InterPro" id="IPR017907">
    <property type="entry name" value="Znf_RING_CS"/>
</dbReference>
<feature type="domain" description="RRM" evidence="13">
    <location>
        <begin position="27"/>
        <end position="113"/>
    </location>
</feature>
<feature type="compositionally biased region" description="Basic and acidic residues" evidence="11">
    <location>
        <begin position="307"/>
        <end position="320"/>
    </location>
</feature>
<comment type="similarity">
    <text evidence="3">Belongs to the Deltex family.</text>
</comment>
<dbReference type="Pfam" id="PF18102">
    <property type="entry name" value="DTC"/>
    <property type="match status" value="1"/>
</dbReference>
<feature type="region of interest" description="Disordered" evidence="11">
    <location>
        <begin position="660"/>
        <end position="685"/>
    </location>
</feature>
<evidence type="ECO:0000313" key="15">
    <source>
        <dbReference type="Proteomes" id="UP000515135"/>
    </source>
</evidence>
<keyword evidence="6" id="KW-0479">Metal-binding</keyword>
<dbReference type="RefSeq" id="XP_019634386.1">
    <property type="nucleotide sequence ID" value="XM_019778827.1"/>
</dbReference>
<protein>
    <recommendedName>
        <fullName evidence="4">RING-type E3 ubiquitin transferase</fullName>
        <ecNumber evidence="4">2.3.2.27</ecNumber>
    </recommendedName>
</protein>
<evidence type="ECO:0000256" key="8">
    <source>
        <dbReference type="ARBA" id="ARBA00022833"/>
    </source>
</evidence>
<dbReference type="Proteomes" id="UP000515135">
    <property type="component" value="Unplaced"/>
</dbReference>
<accession>A0A6P4ZXR0</accession>
<sequence length="1210" mass="132119">MSQSKESFEGASASEEPRGGNDDDDNRAILVSNIPHTLSDDKVVIHFQRRASGGGDVKQVRRLSPSQAKVIFENVKVVRSVVARKHDLDGVTLQVQAWSSFLARALEMDRARHRESNCVQRATVQIHQPVSQQIWNCYEQKMSQTDLNISLKRSTTNDTITLKGSWNDVVGARNLFFDLLCEVDAVESTTSLDSKETGSRNGRNQAEEDVTNSLEQPQLEDTSSNTHAGDSQHWMQAAVKNETKNPSEGRERVGLDGKQWEGASNARPYDKNEEKRGTSRRRSNAQMPEDSQWDDDRARVTRSQSSETREENRLKEEMEYGRQANFQQSTTTPGGTSSAYGKSSMGVVEPLQEGKEKNCGASSSRSTAQVTTIDESRVDNMRAFVRSQISEPREENLQREGRNDGRPSSLQRSISAPGSASSVHESSNTRTIRPKQDTPQLPSLLEPSRSRGGPTAKHSSGNKMSGTSVKTSSTLHSETASAAEEWRNGRPWSHSDGRTRPGGTYTLGDISDDEEDVISNSKNTSTDTVEQPVEPDILSYIIKVHQSKIMAITERHNVTFRHSENKTVVYFKGLNKYNAEDALEDFITLYQGLHSKIKSIPLDTNMHDVKPETCSYAVECVQKSSPSVYIKNRDGNIIVFGDESEVRSVRAEICSILKISESRRRKPPPSNIPTSPSVGPGQGQASTNAVLANPGLVGKMTFRDSIKGVQICVVEGDITQQKVDVIVNAANSSLSMTLGVSGAISKAGGSSIQTECDAIIRQRRYRNLDTTDCVWTKGGKLPCKFVIHAVGPHYSLAFGAHRSQQDLHDTCHKVLRMAASELKAVSIAMPAISSGACGMPRDLCAESMFSAITDFIENSKDNSLVDIRIIDNDRRAADVFSDAFGKMLRKFNASKGHLTSPNLQPVYPPSGSSTSPGTSYPGAGSTSVSQGTGQTSSSLRLSFSSGQTSTTSNLSNASYSGWGQTHQNMSSGVASASPPQYPGPTSTYVNATSYSYPHGTATTPRYPHPTPNYSTSSPSASGNSDKEDTCPICLCDFTRPVTTPCKHRFCADCLNDAMKVSGQCPVCKSVIGQLKGNQPQGSMTHHTDYLNPGLSGYESHSTIEISYYFSGGIQGPEHPNPGKPYSGTSRRAYLPNNVEGREVLRLLQRAFDSRLVFTIGTSVTTGQTDTVVWNDIHHKTSKYGGPNSYGYPDPQYLTRVKEELAAKGIK</sequence>
<comment type="catalytic activity">
    <reaction evidence="1">
        <text>S-ubiquitinyl-[E2 ubiquitin-conjugating enzyme]-L-cysteine + [acceptor protein]-L-lysine = [E2 ubiquitin-conjugating enzyme]-L-cysteine + N(6)-ubiquitinyl-[acceptor protein]-L-lysine.</text>
        <dbReference type="EC" id="2.3.2.27"/>
    </reaction>
</comment>
<dbReference type="CDD" id="cd02907">
    <property type="entry name" value="Macro_Af1521_BAL-like"/>
    <property type="match status" value="1"/>
</dbReference>
<dbReference type="InterPro" id="IPR002589">
    <property type="entry name" value="Macro_dom"/>
</dbReference>
<dbReference type="SUPFAM" id="SSF57850">
    <property type="entry name" value="RING/U-box"/>
    <property type="match status" value="1"/>
</dbReference>
<feature type="compositionally biased region" description="Basic and acidic residues" evidence="11">
    <location>
        <begin position="484"/>
        <end position="499"/>
    </location>
</feature>
<reference evidence="16" key="1">
    <citation type="submission" date="2025-08" db="UniProtKB">
        <authorList>
            <consortium name="RefSeq"/>
        </authorList>
    </citation>
    <scope>IDENTIFICATION</scope>
    <source>
        <tissue evidence="16">Gonad</tissue>
    </source>
</reference>
<feature type="compositionally biased region" description="Polar residues" evidence="11">
    <location>
        <begin position="966"/>
        <end position="1003"/>
    </location>
</feature>
<feature type="domain" description="Macro" evidence="14">
    <location>
        <begin position="698"/>
        <end position="888"/>
    </location>
</feature>
<feature type="region of interest" description="Disordered" evidence="11">
    <location>
        <begin position="1"/>
        <end position="27"/>
    </location>
</feature>
<keyword evidence="5" id="KW-0808">Transferase</keyword>
<feature type="compositionally biased region" description="Polar residues" evidence="11">
    <location>
        <begin position="518"/>
        <end position="529"/>
    </location>
</feature>
<dbReference type="Gene3D" id="3.30.70.330">
    <property type="match status" value="1"/>
</dbReference>
<dbReference type="Pfam" id="PF23085">
    <property type="entry name" value="RRM_PARP14_3"/>
    <property type="match status" value="1"/>
</dbReference>
<feature type="compositionally biased region" description="Polar residues" evidence="11">
    <location>
        <begin position="457"/>
        <end position="480"/>
    </location>
</feature>
<dbReference type="PROSITE" id="PS51154">
    <property type="entry name" value="MACRO"/>
    <property type="match status" value="1"/>
</dbReference>
<evidence type="ECO:0000256" key="2">
    <source>
        <dbReference type="ARBA" id="ARBA00004906"/>
    </source>
</evidence>
<evidence type="ECO:0000256" key="6">
    <source>
        <dbReference type="ARBA" id="ARBA00022723"/>
    </source>
</evidence>
<name>A0A6P4ZXR0_BRABE</name>
<dbReference type="CDD" id="cd09633">
    <property type="entry name" value="Deltex_C"/>
    <property type="match status" value="1"/>
</dbReference>
<dbReference type="InterPro" id="IPR001841">
    <property type="entry name" value="Znf_RING"/>
</dbReference>
<feature type="compositionally biased region" description="Low complexity" evidence="11">
    <location>
        <begin position="909"/>
        <end position="949"/>
    </location>
</feature>
<dbReference type="EC" id="2.3.2.27" evidence="4"/>
<dbReference type="GO" id="GO:0016567">
    <property type="term" value="P:protein ubiquitination"/>
    <property type="evidence" value="ECO:0007669"/>
    <property type="project" value="UniProtKB-UniPathway"/>
</dbReference>
<evidence type="ECO:0000256" key="4">
    <source>
        <dbReference type="ARBA" id="ARBA00012483"/>
    </source>
</evidence>